<gene>
    <name evidence="2" type="ORF">AB4Y39_13140</name>
</gene>
<protein>
    <submittedName>
        <fullName evidence="2">Uncharacterized protein</fullName>
    </submittedName>
</protein>
<feature type="region of interest" description="Disordered" evidence="1">
    <location>
        <begin position="1"/>
        <end position="22"/>
    </location>
</feature>
<accession>A0AB39HY61</accession>
<dbReference type="RefSeq" id="WP_280041964.1">
    <property type="nucleotide sequence ID" value="NZ_CP162607.1"/>
</dbReference>
<organism evidence="2">
    <name type="scientific">Pseudomonas sp. Hg7Tf</name>
    <dbReference type="NCBI Taxonomy" id="3236988"/>
    <lineage>
        <taxon>Bacteria</taxon>
        <taxon>Pseudomonadati</taxon>
        <taxon>Pseudomonadota</taxon>
        <taxon>Gammaproteobacteria</taxon>
        <taxon>Pseudomonadales</taxon>
        <taxon>Pseudomonadaceae</taxon>
        <taxon>Pseudomonas</taxon>
    </lineage>
</organism>
<proteinExistence type="predicted"/>
<dbReference type="AlphaFoldDB" id="A0AB39HY61"/>
<dbReference type="EMBL" id="CP162607">
    <property type="protein sequence ID" value="XDK34678.1"/>
    <property type="molecule type" value="Genomic_DNA"/>
</dbReference>
<evidence type="ECO:0000256" key="1">
    <source>
        <dbReference type="SAM" id="MobiDB-lite"/>
    </source>
</evidence>
<reference evidence="2" key="1">
    <citation type="submission" date="2024-07" db="EMBL/GenBank/DDBJ databases">
        <title>Identification and characteristics of a novel species of coltsfoot's symbiotic bacteria.</title>
        <authorList>
            <person name="Juszczyk A."/>
            <person name="Jasielczuk I."/>
            <person name="Gurgul A."/>
            <person name="Rogala M."/>
            <person name="Kowalczyk A."/>
            <person name="Szmatola T."/>
            <person name="Kosecka-Strojek M."/>
            <person name="Arent Z."/>
            <person name="Latowski D."/>
        </authorList>
    </citation>
    <scope>NUCLEOTIDE SEQUENCE</scope>
    <source>
        <strain evidence="2">Hg7Tf</strain>
    </source>
</reference>
<evidence type="ECO:0000313" key="2">
    <source>
        <dbReference type="EMBL" id="XDK34678.1"/>
    </source>
</evidence>
<feature type="compositionally biased region" description="Basic and acidic residues" evidence="1">
    <location>
        <begin position="8"/>
        <end position="22"/>
    </location>
</feature>
<sequence>MFETDDISQQREEAARLKQRQRIDDVKQQMSGAMGRRFVWALLNSTRYEGRATLFDTHGGRQNYMLGAYEVGRTLSEEIRTLCPEQYLLMVRENTPKPDEVAP</sequence>
<name>A0AB39HY61_9PSED</name>